<dbReference type="RefSeq" id="WP_145076798.1">
    <property type="nucleotide sequence ID" value="NZ_CP036425.1"/>
</dbReference>
<dbReference type="EC" id="4.1.1.-" evidence="4"/>
<dbReference type="Gene3D" id="3.40.1670.10">
    <property type="entry name" value="UbiD C-terminal domain-like"/>
    <property type="match status" value="1"/>
</dbReference>
<dbReference type="PANTHER" id="PTHR30108:SF17">
    <property type="entry name" value="FERULIC ACID DECARBOXYLASE 1"/>
    <property type="match status" value="1"/>
</dbReference>
<dbReference type="GO" id="GO:0006744">
    <property type="term" value="P:ubiquinone biosynthetic process"/>
    <property type="evidence" value="ECO:0007669"/>
    <property type="project" value="TreeGrafter"/>
</dbReference>
<dbReference type="EMBL" id="CP036425">
    <property type="protein sequence ID" value="QDU33617.1"/>
    <property type="molecule type" value="Genomic_DNA"/>
</dbReference>
<dbReference type="Proteomes" id="UP000317369">
    <property type="component" value="Chromosome"/>
</dbReference>
<dbReference type="PANTHER" id="PTHR30108">
    <property type="entry name" value="3-OCTAPRENYL-4-HYDROXYBENZOATE CARBOXY-LYASE-RELATED"/>
    <property type="match status" value="1"/>
</dbReference>
<dbReference type="InterPro" id="IPR049383">
    <property type="entry name" value="UbiD-like_N"/>
</dbReference>
<feature type="domain" description="3-octaprenyl-4-hydroxybenzoate carboxy-lyase-like N-terminal" evidence="2">
    <location>
        <begin position="10"/>
        <end position="97"/>
    </location>
</feature>
<dbReference type="NCBIfam" id="TIGR00148">
    <property type="entry name" value="UbiD family decarboxylase"/>
    <property type="match status" value="1"/>
</dbReference>
<dbReference type="GO" id="GO:0008694">
    <property type="term" value="F:4-hydroxy-3-polyprenylbenzoate decarboxylase activity"/>
    <property type="evidence" value="ECO:0007669"/>
    <property type="project" value="TreeGrafter"/>
</dbReference>
<dbReference type="InterPro" id="IPR048304">
    <property type="entry name" value="UbiD_Rift_dom"/>
</dbReference>
<evidence type="ECO:0000259" key="3">
    <source>
        <dbReference type="Pfam" id="PF20696"/>
    </source>
</evidence>
<gene>
    <name evidence="4" type="primary">ubiD</name>
    <name evidence="4" type="ORF">KS4_16690</name>
</gene>
<dbReference type="Pfam" id="PF01977">
    <property type="entry name" value="UbiD"/>
    <property type="match status" value="1"/>
</dbReference>
<reference evidence="4 5" key="1">
    <citation type="submission" date="2019-02" db="EMBL/GenBank/DDBJ databases">
        <title>Deep-cultivation of Planctomycetes and their phenomic and genomic characterization uncovers novel biology.</title>
        <authorList>
            <person name="Wiegand S."/>
            <person name="Jogler M."/>
            <person name="Boedeker C."/>
            <person name="Pinto D."/>
            <person name="Vollmers J."/>
            <person name="Rivas-Marin E."/>
            <person name="Kohn T."/>
            <person name="Peeters S.H."/>
            <person name="Heuer A."/>
            <person name="Rast P."/>
            <person name="Oberbeckmann S."/>
            <person name="Bunk B."/>
            <person name="Jeske O."/>
            <person name="Meyerdierks A."/>
            <person name="Storesund J.E."/>
            <person name="Kallscheuer N."/>
            <person name="Luecker S."/>
            <person name="Lage O.M."/>
            <person name="Pohl T."/>
            <person name="Merkel B.J."/>
            <person name="Hornburger P."/>
            <person name="Mueller R.-W."/>
            <person name="Bruemmer F."/>
            <person name="Labrenz M."/>
            <person name="Spormann A.M."/>
            <person name="Op den Camp H."/>
            <person name="Overmann J."/>
            <person name="Amann R."/>
            <person name="Jetten M.S.M."/>
            <person name="Mascher T."/>
            <person name="Medema M.H."/>
            <person name="Devos D.P."/>
            <person name="Kaster A.-K."/>
            <person name="Ovreas L."/>
            <person name="Rohde M."/>
            <person name="Galperin M.Y."/>
            <person name="Jogler C."/>
        </authorList>
    </citation>
    <scope>NUCLEOTIDE SEQUENCE [LARGE SCALE GENOMIC DNA]</scope>
    <source>
        <strain evidence="4 5">KS4</strain>
    </source>
</reference>
<keyword evidence="4" id="KW-0456">Lyase</keyword>
<dbReference type="AlphaFoldDB" id="A0A517YTS0"/>
<dbReference type="SUPFAM" id="SSF143968">
    <property type="entry name" value="UbiD C-terminal domain-like"/>
    <property type="match status" value="1"/>
</dbReference>
<dbReference type="Pfam" id="PF20695">
    <property type="entry name" value="UbiD_N"/>
    <property type="match status" value="1"/>
</dbReference>
<accession>A0A517YTS0</accession>
<sequence length="551" mass="60632">MAFRDLQQFIAALESEGELHRISATVSPHLEVTEITDRVSKSPAHKKSIHAKSFDPHHAHLGGKALYFENIESSKHPLLINAYGSYRRLELALGCADIGLQGLADKIDQLLKPVPPSGLMDKMKKGLELAKIASFAPKVVKSGLSQQNVITGNDINLLDLPVIKCWPKDGDPTSVGYPLSPKQAGTAKGQGRYITLAHIYTIHPDDAGKPDGTPRPSRNVGMYRAQLIDEKHTAMHWHIHHDGAAHWRAWKKIGKPMPCAIVLGGESVLPYAATAPLPPGISELLFAGFLNNASIPLVKCKTIDMHVPANAEFVIEGHVDTTAASIGYDPRTGQTLGPGAVFEGPFGDHTGFYSLPDRYPIFTASALTHRNNPIYPTTIVGLPPQEDYYLGKATERLFLPPLRTLVHDVIDYDLPMFGCFHNCAFIKIDKQYPLQARRVMHAIWGAGQMAWTKSIVIVDKDVDVHDHEQVLFQLAANCDPGRDIEIVNGPLDILDHAAPRLGAGHKIGFDATRKIPGEECNGHPIRDYPPILEMSPDIKQQVTERWHEFGL</sequence>
<evidence type="ECO:0000259" key="1">
    <source>
        <dbReference type="Pfam" id="PF01977"/>
    </source>
</evidence>
<dbReference type="Pfam" id="PF20696">
    <property type="entry name" value="UbiD_C"/>
    <property type="match status" value="1"/>
</dbReference>
<protein>
    <submittedName>
        <fullName evidence="4">3-octaprenyl-4-hydroxybenzoate carboxy-lyase</fullName>
        <ecNumber evidence="4">4.1.1.-</ecNumber>
    </submittedName>
</protein>
<feature type="domain" description="3-octaprenyl-4-hydroxybenzoate carboxy-lyase-like Rift-related" evidence="1">
    <location>
        <begin position="142"/>
        <end position="383"/>
    </location>
</feature>
<dbReference type="InterPro" id="IPR002830">
    <property type="entry name" value="UbiD"/>
</dbReference>
<dbReference type="OrthoDB" id="9809841at2"/>
<proteinExistence type="predicted"/>
<evidence type="ECO:0000313" key="4">
    <source>
        <dbReference type="EMBL" id="QDU33617.1"/>
    </source>
</evidence>
<dbReference type="GO" id="GO:0005829">
    <property type="term" value="C:cytosol"/>
    <property type="evidence" value="ECO:0007669"/>
    <property type="project" value="TreeGrafter"/>
</dbReference>
<keyword evidence="5" id="KW-1185">Reference proteome</keyword>
<evidence type="ECO:0000313" key="5">
    <source>
        <dbReference type="Proteomes" id="UP000317369"/>
    </source>
</evidence>
<organism evidence="4 5">
    <name type="scientific">Poriferisphaera corsica</name>
    <dbReference type="NCBI Taxonomy" id="2528020"/>
    <lineage>
        <taxon>Bacteria</taxon>
        <taxon>Pseudomonadati</taxon>
        <taxon>Planctomycetota</taxon>
        <taxon>Phycisphaerae</taxon>
        <taxon>Phycisphaerales</taxon>
        <taxon>Phycisphaeraceae</taxon>
        <taxon>Poriferisphaera</taxon>
    </lineage>
</organism>
<name>A0A517YTS0_9BACT</name>
<dbReference type="SUPFAM" id="SSF50475">
    <property type="entry name" value="FMN-binding split barrel"/>
    <property type="match status" value="1"/>
</dbReference>
<evidence type="ECO:0000259" key="2">
    <source>
        <dbReference type="Pfam" id="PF20695"/>
    </source>
</evidence>
<feature type="domain" description="3-octaprenyl-4-hydroxybenzoate carboxy-lyase-like C-terminal" evidence="3">
    <location>
        <begin position="389"/>
        <end position="511"/>
    </location>
</feature>
<dbReference type="InterPro" id="IPR049381">
    <property type="entry name" value="UbiD-like_C"/>
</dbReference>
<dbReference type="KEGG" id="pcor:KS4_16690"/>